<feature type="compositionally biased region" description="Low complexity" evidence="1">
    <location>
        <begin position="167"/>
        <end position="180"/>
    </location>
</feature>
<evidence type="ECO:0000313" key="4">
    <source>
        <dbReference type="Proteomes" id="UP000011087"/>
    </source>
</evidence>
<feature type="compositionally biased region" description="Basic residues" evidence="1">
    <location>
        <begin position="133"/>
        <end position="151"/>
    </location>
</feature>
<dbReference type="AlphaFoldDB" id="L1ICV2"/>
<dbReference type="GeneID" id="17290819"/>
<name>L1ICV2_GUITC</name>
<dbReference type="KEGG" id="gtt:GUITHDRAFT_147478"/>
<dbReference type="Proteomes" id="UP000011087">
    <property type="component" value="Unassembled WGS sequence"/>
</dbReference>
<dbReference type="HOGENOM" id="CLU_742808_0_0_1"/>
<accession>L1ICV2</accession>
<dbReference type="EMBL" id="JH993120">
    <property type="protein sequence ID" value="EKX34081.1"/>
    <property type="molecule type" value="Genomic_DNA"/>
</dbReference>
<sequence length="373" mass="43084">MSYQRYELEFPDDDSIPSDIQRLKIDYMNCGNEEVGVAYCLALLRAGEVDYQVWEQLTALFEDFVFQREVLEQSNVSEALKPWLSKLRSMAQKCCRQECVEILSTVKSILDSMKPKLAENSRFLPERPSQSRGYKRKRLNGPHAPQKKSKRPPLNPNTHDQDLSDVSQESTEEQTSTMQEIARRGQKRWAEKLKKLKERWAKLQVVSANPTFDKQISYCKAMKLKKQKEALLLYFQMSAKEQLIVPLDFLETDSDCEDVSNERRFEAVGGRDSKSFVGWVGFQILPAQANKFLKGLELLLQQAEWTQEDFEQIRERSQSCPDSFLSSNSFHNVFRRIGFAPAEAGRWMEAFMGSIPIIHHSVSKSQETKNICS</sequence>
<protein>
    <submittedName>
        <fullName evidence="2 3">Uncharacterized protein</fullName>
    </submittedName>
</protein>
<reference evidence="2 4" key="1">
    <citation type="journal article" date="2012" name="Nature">
        <title>Algal genomes reveal evolutionary mosaicism and the fate of nucleomorphs.</title>
        <authorList>
            <consortium name="DOE Joint Genome Institute"/>
            <person name="Curtis B.A."/>
            <person name="Tanifuji G."/>
            <person name="Burki F."/>
            <person name="Gruber A."/>
            <person name="Irimia M."/>
            <person name="Maruyama S."/>
            <person name="Arias M.C."/>
            <person name="Ball S.G."/>
            <person name="Gile G.H."/>
            <person name="Hirakawa Y."/>
            <person name="Hopkins J.F."/>
            <person name="Kuo A."/>
            <person name="Rensing S.A."/>
            <person name="Schmutz J."/>
            <person name="Symeonidi A."/>
            <person name="Elias M."/>
            <person name="Eveleigh R.J."/>
            <person name="Herman E.K."/>
            <person name="Klute M.J."/>
            <person name="Nakayama T."/>
            <person name="Obornik M."/>
            <person name="Reyes-Prieto A."/>
            <person name="Armbrust E.V."/>
            <person name="Aves S.J."/>
            <person name="Beiko R.G."/>
            <person name="Coutinho P."/>
            <person name="Dacks J.B."/>
            <person name="Durnford D.G."/>
            <person name="Fast N.M."/>
            <person name="Green B.R."/>
            <person name="Grisdale C.J."/>
            <person name="Hempel F."/>
            <person name="Henrissat B."/>
            <person name="Hoppner M.P."/>
            <person name="Ishida K."/>
            <person name="Kim E."/>
            <person name="Koreny L."/>
            <person name="Kroth P.G."/>
            <person name="Liu Y."/>
            <person name="Malik S.B."/>
            <person name="Maier U.G."/>
            <person name="McRose D."/>
            <person name="Mock T."/>
            <person name="Neilson J.A."/>
            <person name="Onodera N.T."/>
            <person name="Poole A.M."/>
            <person name="Pritham E.J."/>
            <person name="Richards T.A."/>
            <person name="Rocap G."/>
            <person name="Roy S.W."/>
            <person name="Sarai C."/>
            <person name="Schaack S."/>
            <person name="Shirato S."/>
            <person name="Slamovits C.H."/>
            <person name="Spencer D.F."/>
            <person name="Suzuki S."/>
            <person name="Worden A.Z."/>
            <person name="Zauner S."/>
            <person name="Barry K."/>
            <person name="Bell C."/>
            <person name="Bharti A.K."/>
            <person name="Crow J.A."/>
            <person name="Grimwood J."/>
            <person name="Kramer R."/>
            <person name="Lindquist E."/>
            <person name="Lucas S."/>
            <person name="Salamov A."/>
            <person name="McFadden G.I."/>
            <person name="Lane C.E."/>
            <person name="Keeling P.J."/>
            <person name="Gray M.W."/>
            <person name="Grigoriev I.V."/>
            <person name="Archibald J.M."/>
        </authorList>
    </citation>
    <scope>NUCLEOTIDE SEQUENCE</scope>
    <source>
        <strain evidence="2 4">CCMP2712</strain>
    </source>
</reference>
<keyword evidence="4" id="KW-1185">Reference proteome</keyword>
<dbReference type="PaxDb" id="55529-EKX34081"/>
<gene>
    <name evidence="2" type="ORF">GUITHDRAFT_147478</name>
</gene>
<dbReference type="EnsemblProtists" id="EKX34081">
    <property type="protein sequence ID" value="EKX34081"/>
    <property type="gene ID" value="GUITHDRAFT_147478"/>
</dbReference>
<dbReference type="RefSeq" id="XP_005821061.1">
    <property type="nucleotide sequence ID" value="XM_005821004.1"/>
</dbReference>
<reference evidence="4" key="2">
    <citation type="submission" date="2012-11" db="EMBL/GenBank/DDBJ databases">
        <authorList>
            <person name="Kuo A."/>
            <person name="Curtis B.A."/>
            <person name="Tanifuji G."/>
            <person name="Burki F."/>
            <person name="Gruber A."/>
            <person name="Irimia M."/>
            <person name="Maruyama S."/>
            <person name="Arias M.C."/>
            <person name="Ball S.G."/>
            <person name="Gile G.H."/>
            <person name="Hirakawa Y."/>
            <person name="Hopkins J.F."/>
            <person name="Rensing S.A."/>
            <person name="Schmutz J."/>
            <person name="Symeonidi A."/>
            <person name="Elias M."/>
            <person name="Eveleigh R.J."/>
            <person name="Herman E.K."/>
            <person name="Klute M.J."/>
            <person name="Nakayama T."/>
            <person name="Obornik M."/>
            <person name="Reyes-Prieto A."/>
            <person name="Armbrust E.V."/>
            <person name="Aves S.J."/>
            <person name="Beiko R.G."/>
            <person name="Coutinho P."/>
            <person name="Dacks J.B."/>
            <person name="Durnford D.G."/>
            <person name="Fast N.M."/>
            <person name="Green B.R."/>
            <person name="Grisdale C."/>
            <person name="Hempe F."/>
            <person name="Henrissat B."/>
            <person name="Hoppner M.P."/>
            <person name="Ishida K.-I."/>
            <person name="Kim E."/>
            <person name="Koreny L."/>
            <person name="Kroth P.G."/>
            <person name="Liu Y."/>
            <person name="Malik S.-B."/>
            <person name="Maier U.G."/>
            <person name="McRose D."/>
            <person name="Mock T."/>
            <person name="Neilson J.A."/>
            <person name="Onodera N.T."/>
            <person name="Poole A.M."/>
            <person name="Pritham E.J."/>
            <person name="Richards T.A."/>
            <person name="Rocap G."/>
            <person name="Roy S.W."/>
            <person name="Sarai C."/>
            <person name="Schaack S."/>
            <person name="Shirato S."/>
            <person name="Slamovits C.H."/>
            <person name="Spencer D.F."/>
            <person name="Suzuki S."/>
            <person name="Worden A.Z."/>
            <person name="Zauner S."/>
            <person name="Barry K."/>
            <person name="Bell C."/>
            <person name="Bharti A.K."/>
            <person name="Crow J.A."/>
            <person name="Grimwood J."/>
            <person name="Kramer R."/>
            <person name="Lindquist E."/>
            <person name="Lucas S."/>
            <person name="Salamov A."/>
            <person name="McFadden G.I."/>
            <person name="Lane C.E."/>
            <person name="Keeling P.J."/>
            <person name="Gray M.W."/>
            <person name="Grigoriev I.V."/>
            <person name="Archibald J.M."/>
        </authorList>
    </citation>
    <scope>NUCLEOTIDE SEQUENCE</scope>
    <source>
        <strain evidence="4">CCMP2712</strain>
    </source>
</reference>
<proteinExistence type="predicted"/>
<reference evidence="3" key="3">
    <citation type="submission" date="2016-03" db="UniProtKB">
        <authorList>
            <consortium name="EnsemblProtists"/>
        </authorList>
    </citation>
    <scope>IDENTIFICATION</scope>
</reference>
<evidence type="ECO:0000256" key="1">
    <source>
        <dbReference type="SAM" id="MobiDB-lite"/>
    </source>
</evidence>
<evidence type="ECO:0000313" key="3">
    <source>
        <dbReference type="EnsemblProtists" id="EKX34081"/>
    </source>
</evidence>
<organism evidence="2">
    <name type="scientific">Guillardia theta (strain CCMP2712)</name>
    <name type="common">Cryptophyte</name>
    <dbReference type="NCBI Taxonomy" id="905079"/>
    <lineage>
        <taxon>Eukaryota</taxon>
        <taxon>Cryptophyceae</taxon>
        <taxon>Pyrenomonadales</taxon>
        <taxon>Geminigeraceae</taxon>
        <taxon>Guillardia</taxon>
    </lineage>
</organism>
<feature type="region of interest" description="Disordered" evidence="1">
    <location>
        <begin position="120"/>
        <end position="184"/>
    </location>
</feature>
<evidence type="ECO:0000313" key="2">
    <source>
        <dbReference type="EMBL" id="EKX34081.1"/>
    </source>
</evidence>